<dbReference type="InterPro" id="IPR025285">
    <property type="entry name" value="DUF4145"/>
</dbReference>
<dbReference type="RefSeq" id="WP_163208260.1">
    <property type="nucleotide sequence ID" value="NZ_JAAGWG010000049.1"/>
</dbReference>
<dbReference type="InterPro" id="IPR011335">
    <property type="entry name" value="Restrct_endonuc-II-like"/>
</dbReference>
<dbReference type="EMBL" id="JAAGWG010000049">
    <property type="protein sequence ID" value="NEK87926.1"/>
    <property type="molecule type" value="Genomic_DNA"/>
</dbReference>
<dbReference type="Pfam" id="PF18743">
    <property type="entry name" value="AHJR-like"/>
    <property type="match status" value="1"/>
</dbReference>
<name>A0A6L9W764_9ACTN</name>
<organism evidence="3 4">
    <name type="scientific">Blastococcus saxobsidens</name>
    <dbReference type="NCBI Taxonomy" id="138336"/>
    <lineage>
        <taxon>Bacteria</taxon>
        <taxon>Bacillati</taxon>
        <taxon>Actinomycetota</taxon>
        <taxon>Actinomycetes</taxon>
        <taxon>Geodermatophilales</taxon>
        <taxon>Geodermatophilaceae</taxon>
        <taxon>Blastococcus</taxon>
    </lineage>
</organism>
<feature type="domain" description="DUF4145" evidence="1">
    <location>
        <begin position="111"/>
        <end position="190"/>
    </location>
</feature>
<evidence type="ECO:0000259" key="1">
    <source>
        <dbReference type="Pfam" id="PF13643"/>
    </source>
</evidence>
<feature type="domain" description="REase AHJR-like" evidence="2">
    <location>
        <begin position="18"/>
        <end position="95"/>
    </location>
</feature>
<sequence length="213" mass="22946">MTGATQFTPAVREAAAAAAGRLRSQGWEVVSDPGAGELPPALADVRPDLVARRGDEHLVVQVKSRRMPPNMDTVVLAERVGALPGWRLELVYVPEAPLTADREELSQRALRAYNLAKTDPEAALLLAWSAVEGLLHRLAEGRGLDTDAPGALLSALASLGVIDEAEHRQLREAWEVRNALAHGRQGPTPDKRAVQRLSDLAQLLTERSTSAQP</sequence>
<gene>
    <name evidence="3" type="ORF">GCU60_19485</name>
</gene>
<evidence type="ECO:0000259" key="2">
    <source>
        <dbReference type="Pfam" id="PF18743"/>
    </source>
</evidence>
<dbReference type="Pfam" id="PF13643">
    <property type="entry name" value="DUF4145"/>
    <property type="match status" value="1"/>
</dbReference>
<accession>A0A6L9W764</accession>
<evidence type="ECO:0000313" key="4">
    <source>
        <dbReference type="Proteomes" id="UP000479241"/>
    </source>
</evidence>
<dbReference type="SUPFAM" id="SSF52980">
    <property type="entry name" value="Restriction endonuclease-like"/>
    <property type="match status" value="1"/>
</dbReference>
<evidence type="ECO:0000313" key="3">
    <source>
        <dbReference type="EMBL" id="NEK87926.1"/>
    </source>
</evidence>
<proteinExistence type="predicted"/>
<dbReference type="AlphaFoldDB" id="A0A6L9W764"/>
<reference evidence="3 4" key="1">
    <citation type="submission" date="2019-12" db="EMBL/GenBank/DDBJ databases">
        <title>the WGS of Blastococcus saxobsidens 67B17.</title>
        <authorList>
            <person name="Jiang Z."/>
        </authorList>
    </citation>
    <scope>NUCLEOTIDE SEQUENCE [LARGE SCALE GENOMIC DNA]</scope>
    <source>
        <strain evidence="3 4">67B17</strain>
    </source>
</reference>
<dbReference type="InterPro" id="IPR040902">
    <property type="entry name" value="AHJR-like"/>
</dbReference>
<comment type="caution">
    <text evidence="3">The sequence shown here is derived from an EMBL/GenBank/DDBJ whole genome shotgun (WGS) entry which is preliminary data.</text>
</comment>
<dbReference type="Proteomes" id="UP000479241">
    <property type="component" value="Unassembled WGS sequence"/>
</dbReference>
<protein>
    <submittedName>
        <fullName evidence="3">Uncharacterized protein</fullName>
    </submittedName>
</protein>